<keyword evidence="2" id="KW-0378">Hydrolase</keyword>
<dbReference type="GO" id="GO:0000175">
    <property type="term" value="F:3'-5'-RNA exonuclease activity"/>
    <property type="evidence" value="ECO:0007669"/>
    <property type="project" value="TreeGrafter"/>
</dbReference>
<dbReference type="GO" id="GO:0004519">
    <property type="term" value="F:endonuclease activity"/>
    <property type="evidence" value="ECO:0007669"/>
    <property type="project" value="UniProtKB-KW"/>
</dbReference>
<dbReference type="Gene3D" id="3.60.10.10">
    <property type="entry name" value="Endonuclease/exonuclease/phosphatase"/>
    <property type="match status" value="1"/>
</dbReference>
<dbReference type="Proteomes" id="UP000603434">
    <property type="component" value="Unassembled WGS sequence"/>
</dbReference>
<keyword evidence="2" id="KW-0255">Endonuclease</keyword>
<gene>
    <name evidence="2" type="ORF">H8E23_18185</name>
</gene>
<evidence type="ECO:0000313" key="2">
    <source>
        <dbReference type="EMBL" id="MBC8363314.1"/>
    </source>
</evidence>
<comment type="caution">
    <text evidence="2">The sequence shown here is derived from an EMBL/GenBank/DDBJ whole genome shotgun (WGS) entry which is preliminary data.</text>
</comment>
<dbReference type="SUPFAM" id="SSF56219">
    <property type="entry name" value="DNase I-like"/>
    <property type="match status" value="1"/>
</dbReference>
<organism evidence="2 3">
    <name type="scientific">Candidatus Desulfatibia profunda</name>
    <dbReference type="NCBI Taxonomy" id="2841695"/>
    <lineage>
        <taxon>Bacteria</taxon>
        <taxon>Pseudomonadati</taxon>
        <taxon>Thermodesulfobacteriota</taxon>
        <taxon>Desulfobacteria</taxon>
        <taxon>Desulfobacterales</taxon>
        <taxon>Desulfobacterales incertae sedis</taxon>
        <taxon>Candidatus Desulfatibia</taxon>
    </lineage>
</organism>
<name>A0A8J6NQW9_9BACT</name>
<sequence length="272" mass="31722">MLSVLTLNLRFGLADDGPNGWQYRRKIFTTLLAKYHVDFIGFQEANDFQLDDLDNILTEYDFIGKRSPSPFFWQNNIIFYSKTWSCIHQEHFFLSPTPMIPSRFRKSLWPRQCTIGMFEKNRRRLICANTHFDFDVSVQIESAKLIMERLSHLPPDVPVILMGDFNAPPSSPCYTIFTGKNQKSADLKQFFKNVFKKPFPGTHHGFTGNANGDHIDWILYRGRIAKKKYKVIRDIIDGIYPSDHFPLYASFNWLKLGKKRISAKQNMPNIKA</sequence>
<dbReference type="InterPro" id="IPR050410">
    <property type="entry name" value="CCR4/nocturin_mRNA_transcr"/>
</dbReference>
<dbReference type="AlphaFoldDB" id="A0A8J6NQW9"/>
<dbReference type="PANTHER" id="PTHR12121:SF36">
    <property type="entry name" value="ENDONUCLEASE_EXONUCLEASE_PHOSPHATASE DOMAIN-CONTAINING PROTEIN"/>
    <property type="match status" value="1"/>
</dbReference>
<dbReference type="InterPro" id="IPR005135">
    <property type="entry name" value="Endo/exonuclease/phosphatase"/>
</dbReference>
<proteinExistence type="predicted"/>
<evidence type="ECO:0000259" key="1">
    <source>
        <dbReference type="Pfam" id="PF03372"/>
    </source>
</evidence>
<dbReference type="CDD" id="cd09083">
    <property type="entry name" value="EEP-1"/>
    <property type="match status" value="1"/>
</dbReference>
<dbReference type="PANTHER" id="PTHR12121">
    <property type="entry name" value="CARBON CATABOLITE REPRESSOR PROTEIN 4"/>
    <property type="match status" value="1"/>
</dbReference>
<reference evidence="2 3" key="1">
    <citation type="submission" date="2020-08" db="EMBL/GenBank/DDBJ databases">
        <title>Bridging the membrane lipid divide: bacteria of the FCB group superphylum have the potential to synthesize archaeal ether lipids.</title>
        <authorList>
            <person name="Villanueva L."/>
            <person name="Von Meijenfeldt F.A.B."/>
            <person name="Westbye A.B."/>
            <person name="Yadav S."/>
            <person name="Hopmans E.C."/>
            <person name="Dutilh B.E."/>
            <person name="Sinninghe Damste J.S."/>
        </authorList>
    </citation>
    <scope>NUCLEOTIDE SEQUENCE [LARGE SCALE GENOMIC DNA]</scope>
    <source>
        <strain evidence="2">NIOZ-UU30</strain>
    </source>
</reference>
<dbReference type="EMBL" id="JACNJH010000288">
    <property type="protein sequence ID" value="MBC8363314.1"/>
    <property type="molecule type" value="Genomic_DNA"/>
</dbReference>
<evidence type="ECO:0000313" key="3">
    <source>
        <dbReference type="Proteomes" id="UP000603434"/>
    </source>
</evidence>
<feature type="domain" description="Endonuclease/exonuclease/phosphatase" evidence="1">
    <location>
        <begin position="5"/>
        <end position="244"/>
    </location>
</feature>
<keyword evidence="2" id="KW-0540">Nuclease</keyword>
<dbReference type="Pfam" id="PF03372">
    <property type="entry name" value="Exo_endo_phos"/>
    <property type="match status" value="1"/>
</dbReference>
<accession>A0A8J6NQW9</accession>
<dbReference type="InterPro" id="IPR036691">
    <property type="entry name" value="Endo/exonu/phosph_ase_sf"/>
</dbReference>
<protein>
    <submittedName>
        <fullName evidence="2">Endonuclease/exonuclease/phosphatase family protein</fullName>
    </submittedName>
</protein>